<dbReference type="GO" id="GO:0015086">
    <property type="term" value="F:cadmium ion transmembrane transporter activity"/>
    <property type="evidence" value="ECO:0007669"/>
    <property type="project" value="TreeGrafter"/>
</dbReference>
<feature type="compositionally biased region" description="Basic residues" evidence="10">
    <location>
        <begin position="7"/>
        <end position="17"/>
    </location>
</feature>
<dbReference type="Gene3D" id="3.40.1110.10">
    <property type="entry name" value="Calcium-transporting ATPase, cytoplasmic domain N"/>
    <property type="match status" value="1"/>
</dbReference>
<dbReference type="InterPro" id="IPR036412">
    <property type="entry name" value="HAD-like_sf"/>
</dbReference>
<keyword evidence="8" id="KW-0067">ATP-binding</keyword>
<keyword evidence="8" id="KW-0547">Nucleotide-binding</keyword>
<proteinExistence type="inferred from homology"/>
<keyword evidence="13" id="KW-1185">Reference proteome</keyword>
<evidence type="ECO:0000313" key="13">
    <source>
        <dbReference type="Proteomes" id="UP000000379"/>
    </source>
</evidence>
<feature type="transmembrane region" description="Helical" evidence="8">
    <location>
        <begin position="105"/>
        <end position="132"/>
    </location>
</feature>
<reference evidence="13" key="1">
    <citation type="submission" date="2010-05" db="EMBL/GenBank/DDBJ databases">
        <title>The complete genome of Truepera radiovictris DSM 17093.</title>
        <authorList>
            <consortium name="US DOE Joint Genome Institute (JGI-PGF)"/>
            <person name="Lucas S."/>
            <person name="Copeland A."/>
            <person name="Lapidus A."/>
            <person name="Glavina del Rio T."/>
            <person name="Dalin E."/>
            <person name="Tice H."/>
            <person name="Bruce D."/>
            <person name="Goodwin L."/>
            <person name="Pitluck S."/>
            <person name="Kyrpides N."/>
            <person name="Mavromatis K."/>
            <person name="Ovchinnikova G."/>
            <person name="Munk A.C."/>
            <person name="Detter J.C."/>
            <person name="Han C."/>
            <person name="Tapia R."/>
            <person name="Land M."/>
            <person name="Hauser L."/>
            <person name="Markowitz V."/>
            <person name="Cheng J.-F."/>
            <person name="Hugenholtz P."/>
            <person name="Woyke T."/>
            <person name="Wu D."/>
            <person name="Tindall B."/>
            <person name="Pomrenke H.G."/>
            <person name="Brambilla E."/>
            <person name="Klenk H.-P."/>
            <person name="Eisen J.A."/>
        </authorList>
    </citation>
    <scope>NUCLEOTIDE SEQUENCE [LARGE SCALE GENOMIC DNA]</scope>
    <source>
        <strain evidence="13">DSM 17093 / CIP 108686 / LMG 22925 / RQ-24</strain>
    </source>
</reference>
<comment type="subcellular location">
    <subcellularLocation>
        <location evidence="8">Cell membrane</location>
    </subcellularLocation>
    <subcellularLocation>
        <location evidence="1">Membrane</location>
    </subcellularLocation>
</comment>
<dbReference type="eggNOG" id="COG2217">
    <property type="taxonomic scope" value="Bacteria"/>
</dbReference>
<feature type="transmembrane region" description="Helical" evidence="8">
    <location>
        <begin position="607"/>
        <end position="632"/>
    </location>
</feature>
<name>D7CY62_TRURR</name>
<dbReference type="HOGENOM" id="CLU_001771_6_3_0"/>
<dbReference type="InterPro" id="IPR008250">
    <property type="entry name" value="ATPase_P-typ_transduc_dom_A_sf"/>
</dbReference>
<keyword evidence="3 8" id="KW-0812">Transmembrane</keyword>
<evidence type="ECO:0000256" key="10">
    <source>
        <dbReference type="SAM" id="MobiDB-lite"/>
    </source>
</evidence>
<evidence type="ECO:0000256" key="5">
    <source>
        <dbReference type="ARBA" id="ARBA00022967"/>
    </source>
</evidence>
<dbReference type="SFLD" id="SFLDS00003">
    <property type="entry name" value="Haloacid_Dehalogenase"/>
    <property type="match status" value="1"/>
</dbReference>
<dbReference type="InterPro" id="IPR023299">
    <property type="entry name" value="ATPase_P-typ_cyto_dom_N"/>
</dbReference>
<comment type="similarity">
    <text evidence="2 8">Belongs to the cation transport ATPase (P-type) (TC 3.A.3) family. Type IB subfamily.</text>
</comment>
<organism evidence="12 13">
    <name type="scientific">Truepera radiovictrix (strain DSM 17093 / CIP 108686 / LMG 22925 / RQ-24)</name>
    <dbReference type="NCBI Taxonomy" id="649638"/>
    <lineage>
        <taxon>Bacteria</taxon>
        <taxon>Thermotogati</taxon>
        <taxon>Deinococcota</taxon>
        <taxon>Deinococci</taxon>
        <taxon>Trueperales</taxon>
        <taxon>Trueperaceae</taxon>
        <taxon>Truepera</taxon>
    </lineage>
</organism>
<protein>
    <submittedName>
        <fullName evidence="12">Heavy metal translocating P-type ATPase</fullName>
    </submittedName>
</protein>
<dbReference type="SFLD" id="SFLDG00002">
    <property type="entry name" value="C1.7:_P-type_atpase_like"/>
    <property type="match status" value="1"/>
</dbReference>
<dbReference type="FunFam" id="2.70.150.10:FF:000002">
    <property type="entry name" value="Copper-transporting ATPase 1, putative"/>
    <property type="match status" value="1"/>
</dbReference>
<dbReference type="SUPFAM" id="SSF81653">
    <property type="entry name" value="Calcium ATPase, transduction domain A"/>
    <property type="match status" value="1"/>
</dbReference>
<dbReference type="InterPro" id="IPR027256">
    <property type="entry name" value="P-typ_ATPase_IB"/>
</dbReference>
<dbReference type="Gene3D" id="3.40.50.1000">
    <property type="entry name" value="HAD superfamily/HAD-like"/>
    <property type="match status" value="1"/>
</dbReference>
<dbReference type="GO" id="GO:0005886">
    <property type="term" value="C:plasma membrane"/>
    <property type="evidence" value="ECO:0007669"/>
    <property type="project" value="UniProtKB-SubCell"/>
</dbReference>
<evidence type="ECO:0000256" key="6">
    <source>
        <dbReference type="ARBA" id="ARBA00022989"/>
    </source>
</evidence>
<keyword evidence="8" id="KW-1003">Cell membrane</keyword>
<dbReference type="PRINTS" id="PR00119">
    <property type="entry name" value="CATATPASE"/>
</dbReference>
<sequence length="661" mass="67232">MSGSTNRPRRPRSRHRLATCAQGDAATRESAAEQLTPATPWYRTGAGGHALCVGVLFAMAVALSLALPERAPWAYALTTLVGAWPLARKAASGALAGRPFGMSTLVSLAALGALLIGEAAEGALVVTLFLLGERLEGVAAARARRSVSALAALTPKTARVLEAGGVRVLSAASLRPGQRVRVAPGERIPADGVVLEGASTVDESPLTGESVPRSRGVGEAVFAGSVNGEGALTVAVTRPGDDNLLARTQRLVDEAQRRRSRSERLIDRFSRRYTPGVLAAALLAALLPPLVAGAAWETSLYRALALLLIGCPCALVLGVPAAMTSALAAGARRGLLVKGGAVFEALARVRTVALDKTGTLSQARLEVTDVVPLGRSAEAVLELAGAVEATSAHPLAQAITAHARAAGLSLPEVSAAQALPGRAVAGTVGDVRVVVASPRYAALLTPLGGAVRARVAALEAAGKTVAVTLVGGEVAGLIALRDAVRPEARRATEALRALGLRVVVLTGDNRRAAAALAAPLGLEVRAELLPEAKLRLVERLGPGVMMVGDGINDAPALARADVGVAMGGGTDVALETADAALLRAELTGVADLVALARRALRTVRANIAIALGLKALFLATTLLGVTGLWAAILADTGATALVTANALRLLRPTTAPRPGGR</sequence>
<dbReference type="SFLD" id="SFLDF00027">
    <property type="entry name" value="p-type_atpase"/>
    <property type="match status" value="1"/>
</dbReference>
<dbReference type="InterPro" id="IPR023298">
    <property type="entry name" value="ATPase_P-typ_TM_dom_sf"/>
</dbReference>
<dbReference type="Gene3D" id="2.70.150.10">
    <property type="entry name" value="Calcium-transporting ATPase, cytoplasmic transduction domain A"/>
    <property type="match status" value="1"/>
</dbReference>
<dbReference type="InterPro" id="IPR044492">
    <property type="entry name" value="P_typ_ATPase_HD_dom"/>
</dbReference>
<evidence type="ECO:0000256" key="7">
    <source>
        <dbReference type="ARBA" id="ARBA00023136"/>
    </source>
</evidence>
<dbReference type="NCBIfam" id="TIGR01494">
    <property type="entry name" value="ATPase_P-type"/>
    <property type="match status" value="1"/>
</dbReference>
<dbReference type="GO" id="GO:0046872">
    <property type="term" value="F:metal ion binding"/>
    <property type="evidence" value="ECO:0007669"/>
    <property type="project" value="UniProtKB-KW"/>
</dbReference>
<dbReference type="GO" id="GO:0016887">
    <property type="term" value="F:ATP hydrolysis activity"/>
    <property type="evidence" value="ECO:0007669"/>
    <property type="project" value="InterPro"/>
</dbReference>
<feature type="domain" description="P-type ATPase A" evidence="11">
    <location>
        <begin position="153"/>
        <end position="252"/>
    </location>
</feature>
<dbReference type="SUPFAM" id="SSF56784">
    <property type="entry name" value="HAD-like"/>
    <property type="match status" value="1"/>
</dbReference>
<feature type="region of interest" description="Disordered" evidence="10">
    <location>
        <begin position="1"/>
        <end position="31"/>
    </location>
</feature>
<dbReference type="InterPro" id="IPR051014">
    <property type="entry name" value="Cation_Transport_ATPase_IB"/>
</dbReference>
<keyword evidence="7 8" id="KW-0472">Membrane</keyword>
<dbReference type="InterPro" id="IPR001757">
    <property type="entry name" value="P_typ_ATPase"/>
</dbReference>
<feature type="transmembrane region" description="Helical" evidence="8">
    <location>
        <begin position="50"/>
        <end position="67"/>
    </location>
</feature>
<evidence type="ECO:0000256" key="9">
    <source>
        <dbReference type="SAM" id="Coils"/>
    </source>
</evidence>
<feature type="transmembrane region" description="Helical" evidence="8">
    <location>
        <begin position="303"/>
        <end position="329"/>
    </location>
</feature>
<keyword evidence="5" id="KW-1278">Translocase</keyword>
<accession>D7CY62</accession>
<keyword evidence="6 8" id="KW-1133">Transmembrane helix</keyword>
<gene>
    <name evidence="12" type="ordered locus">Trad_1582</name>
</gene>
<feature type="coiled-coil region" evidence="9">
    <location>
        <begin position="245"/>
        <end position="272"/>
    </location>
</feature>
<dbReference type="KEGG" id="tra:Trad_1582"/>
<evidence type="ECO:0000256" key="2">
    <source>
        <dbReference type="ARBA" id="ARBA00006024"/>
    </source>
</evidence>
<dbReference type="AlphaFoldDB" id="D7CY62"/>
<keyword evidence="4 8" id="KW-0479">Metal-binding</keyword>
<keyword evidence="9" id="KW-0175">Coiled coil</keyword>
<dbReference type="SUPFAM" id="SSF81665">
    <property type="entry name" value="Calcium ATPase, transmembrane domain M"/>
    <property type="match status" value="1"/>
</dbReference>
<evidence type="ECO:0000256" key="8">
    <source>
        <dbReference type="RuleBase" id="RU362081"/>
    </source>
</evidence>
<evidence type="ECO:0000313" key="12">
    <source>
        <dbReference type="EMBL" id="ADI14701.1"/>
    </source>
</evidence>
<dbReference type="InterPro" id="IPR023214">
    <property type="entry name" value="HAD_sf"/>
</dbReference>
<evidence type="ECO:0000256" key="1">
    <source>
        <dbReference type="ARBA" id="ARBA00004370"/>
    </source>
</evidence>
<evidence type="ECO:0000256" key="3">
    <source>
        <dbReference type="ARBA" id="ARBA00022692"/>
    </source>
</evidence>
<dbReference type="EMBL" id="CP002049">
    <property type="protein sequence ID" value="ADI14701.1"/>
    <property type="molecule type" value="Genomic_DNA"/>
</dbReference>
<dbReference type="PANTHER" id="PTHR48085">
    <property type="entry name" value="CADMIUM/ZINC-TRANSPORTING ATPASE HMA2-RELATED"/>
    <property type="match status" value="1"/>
</dbReference>
<dbReference type="PANTHER" id="PTHR48085:SF5">
    <property type="entry name" value="CADMIUM_ZINC-TRANSPORTING ATPASE HMA4-RELATED"/>
    <property type="match status" value="1"/>
</dbReference>
<evidence type="ECO:0000256" key="4">
    <source>
        <dbReference type="ARBA" id="ARBA00022723"/>
    </source>
</evidence>
<evidence type="ECO:0000259" key="11">
    <source>
        <dbReference type="Pfam" id="PF00122"/>
    </source>
</evidence>
<dbReference type="STRING" id="649638.Trad_1582"/>
<dbReference type="PROSITE" id="PS01229">
    <property type="entry name" value="COF_2"/>
    <property type="match status" value="1"/>
</dbReference>
<dbReference type="Pfam" id="PF00122">
    <property type="entry name" value="E1-E2_ATPase"/>
    <property type="match status" value="1"/>
</dbReference>
<dbReference type="GO" id="GO:0005524">
    <property type="term" value="F:ATP binding"/>
    <property type="evidence" value="ECO:0007669"/>
    <property type="project" value="UniProtKB-UniRule"/>
</dbReference>
<dbReference type="Proteomes" id="UP000000379">
    <property type="component" value="Chromosome"/>
</dbReference>
<dbReference type="InterPro" id="IPR059000">
    <property type="entry name" value="ATPase_P-type_domA"/>
</dbReference>
<reference evidence="12 13" key="2">
    <citation type="journal article" date="2011" name="Stand. Genomic Sci.">
        <title>Complete genome sequence of Truepera radiovictrix type strain (RQ-24).</title>
        <authorList>
            <person name="Ivanova N."/>
            <person name="Rohde C."/>
            <person name="Munk C."/>
            <person name="Nolan M."/>
            <person name="Lucas S."/>
            <person name="Del Rio T.G."/>
            <person name="Tice H."/>
            <person name="Deshpande S."/>
            <person name="Cheng J.F."/>
            <person name="Tapia R."/>
            <person name="Han C."/>
            <person name="Goodwin L."/>
            <person name="Pitluck S."/>
            <person name="Liolios K."/>
            <person name="Mavromatis K."/>
            <person name="Mikhailova N."/>
            <person name="Pati A."/>
            <person name="Chen A."/>
            <person name="Palaniappan K."/>
            <person name="Land M."/>
            <person name="Hauser L."/>
            <person name="Chang Y.J."/>
            <person name="Jeffries C.D."/>
            <person name="Brambilla E."/>
            <person name="Rohde M."/>
            <person name="Goker M."/>
            <person name="Tindall B.J."/>
            <person name="Woyke T."/>
            <person name="Bristow J."/>
            <person name="Eisen J.A."/>
            <person name="Markowitz V."/>
            <person name="Hugenholtz P."/>
            <person name="Kyrpides N.C."/>
            <person name="Klenk H.P."/>
            <person name="Lapidus A."/>
        </authorList>
    </citation>
    <scope>NUCLEOTIDE SEQUENCE [LARGE SCALE GENOMIC DNA]</scope>
    <source>
        <strain evidence="13">DSM 17093 / CIP 108686 / LMG 22925 / RQ-24</strain>
    </source>
</reference>
<dbReference type="Pfam" id="PF00702">
    <property type="entry name" value="Hydrolase"/>
    <property type="match status" value="1"/>
</dbReference>
<feature type="transmembrane region" description="Helical" evidence="8">
    <location>
        <begin position="273"/>
        <end position="291"/>
    </location>
</feature>
<dbReference type="GO" id="GO:0019829">
    <property type="term" value="F:ATPase-coupled monoatomic cation transmembrane transporter activity"/>
    <property type="evidence" value="ECO:0007669"/>
    <property type="project" value="InterPro"/>
</dbReference>
<dbReference type="NCBIfam" id="TIGR01525">
    <property type="entry name" value="ATPase-IB_hvy"/>
    <property type="match status" value="1"/>
</dbReference>